<keyword evidence="2" id="KW-1185">Reference proteome</keyword>
<evidence type="ECO:0000313" key="2">
    <source>
        <dbReference type="Proteomes" id="UP000186819"/>
    </source>
</evidence>
<sequence length="132" mass="14217">MGKFRAYLGGFCVLANGVAASGGAAETGIETVWTCWYNGSASVLCRLLTAPPRIDETSAESAVPWLVPTSERIRRPLPVLVHVIGQDPAQLASRTVRIPLHNYAENMDAVEQLADAVMCGGRSDCRVQFERG</sequence>
<dbReference type="EMBL" id="FTMD01000007">
    <property type="protein sequence ID" value="SIQ85913.1"/>
    <property type="molecule type" value="Genomic_DNA"/>
</dbReference>
<dbReference type="RefSeq" id="WP_076602440.1">
    <property type="nucleotide sequence ID" value="NZ_FTMD01000007.1"/>
</dbReference>
<accession>A0A1N6W6X2</accession>
<dbReference type="Proteomes" id="UP000186819">
    <property type="component" value="Unassembled WGS sequence"/>
</dbReference>
<dbReference type="OrthoDB" id="9181275at2"/>
<organism evidence="1 2">
    <name type="scientific">Aromatoleum tolulyticum</name>
    <dbReference type="NCBI Taxonomy" id="34027"/>
    <lineage>
        <taxon>Bacteria</taxon>
        <taxon>Pseudomonadati</taxon>
        <taxon>Pseudomonadota</taxon>
        <taxon>Betaproteobacteria</taxon>
        <taxon>Rhodocyclales</taxon>
        <taxon>Rhodocyclaceae</taxon>
        <taxon>Aromatoleum</taxon>
    </lineage>
</organism>
<dbReference type="AlphaFoldDB" id="A0A1N6W6X2"/>
<proteinExistence type="predicted"/>
<name>A0A1N6W6X2_9RHOO</name>
<protein>
    <submittedName>
        <fullName evidence="1">Uncharacterized protein</fullName>
    </submittedName>
</protein>
<gene>
    <name evidence="1" type="ORF">SAMN05421829_107153</name>
</gene>
<reference evidence="2" key="1">
    <citation type="submission" date="2017-01" db="EMBL/GenBank/DDBJ databases">
        <authorList>
            <person name="Varghese N."/>
            <person name="Submissions S."/>
        </authorList>
    </citation>
    <scope>NUCLEOTIDE SEQUENCE [LARGE SCALE GENOMIC DNA]</scope>
    <source>
        <strain evidence="2">ATCC 51758</strain>
    </source>
</reference>
<evidence type="ECO:0000313" key="1">
    <source>
        <dbReference type="EMBL" id="SIQ85913.1"/>
    </source>
</evidence>